<protein>
    <submittedName>
        <fullName evidence="1">Uncharacterized protein</fullName>
    </submittedName>
</protein>
<dbReference type="STRING" id="153721.MYP_4565"/>
<organism evidence="1 2">
    <name type="scientific">Sporocytophaga myxococcoides</name>
    <dbReference type="NCBI Taxonomy" id="153721"/>
    <lineage>
        <taxon>Bacteria</taxon>
        <taxon>Pseudomonadati</taxon>
        <taxon>Bacteroidota</taxon>
        <taxon>Cytophagia</taxon>
        <taxon>Cytophagales</taxon>
        <taxon>Cytophagaceae</taxon>
        <taxon>Sporocytophaga</taxon>
    </lineage>
</organism>
<dbReference type="EMBL" id="BBLT01000012">
    <property type="protein sequence ID" value="GAL87335.1"/>
    <property type="molecule type" value="Genomic_DNA"/>
</dbReference>
<evidence type="ECO:0000313" key="1">
    <source>
        <dbReference type="EMBL" id="GAL87335.1"/>
    </source>
</evidence>
<proteinExistence type="predicted"/>
<dbReference type="Proteomes" id="UP000030185">
    <property type="component" value="Unassembled WGS sequence"/>
</dbReference>
<reference evidence="1 2" key="1">
    <citation type="submission" date="2014-09" db="EMBL/GenBank/DDBJ databases">
        <title>Sporocytophaga myxococcoides PG-01 genome sequencing.</title>
        <authorList>
            <person name="Liu L."/>
            <person name="Gao P.J."/>
            <person name="Chen G.J."/>
            <person name="Wang L.S."/>
        </authorList>
    </citation>
    <scope>NUCLEOTIDE SEQUENCE [LARGE SCALE GENOMIC DNA]</scope>
    <source>
        <strain evidence="1 2">PG-01</strain>
    </source>
</reference>
<comment type="caution">
    <text evidence="1">The sequence shown here is derived from an EMBL/GenBank/DDBJ whole genome shotgun (WGS) entry which is preliminary data.</text>
</comment>
<keyword evidence="2" id="KW-1185">Reference proteome</keyword>
<dbReference type="AlphaFoldDB" id="A0A098LK54"/>
<sequence>MIEKLKEESGEAFFKIIIIIEAESLQYSCLYINTQTQQGSLKTKLLVISRIYFLVDNLQKFQLLDNYY</sequence>
<gene>
    <name evidence="1" type="ORF">MYP_4565</name>
</gene>
<accession>A0A098LK54</accession>
<evidence type="ECO:0000313" key="2">
    <source>
        <dbReference type="Proteomes" id="UP000030185"/>
    </source>
</evidence>
<name>A0A098LK54_9BACT</name>